<comment type="caution">
    <text evidence="2">The sequence shown here is derived from an EMBL/GenBank/DDBJ whole genome shotgun (WGS) entry which is preliminary data.</text>
</comment>
<evidence type="ECO:0000256" key="1">
    <source>
        <dbReference type="SAM" id="MobiDB-lite"/>
    </source>
</evidence>
<evidence type="ECO:0000313" key="2">
    <source>
        <dbReference type="EMBL" id="OBZ65574.1"/>
    </source>
</evidence>
<dbReference type="OrthoDB" id="2803426at2759"/>
<protein>
    <submittedName>
        <fullName evidence="2">Uncharacterized protein</fullName>
    </submittedName>
</protein>
<dbReference type="Proteomes" id="UP000092993">
    <property type="component" value="Unassembled WGS sequence"/>
</dbReference>
<dbReference type="EMBL" id="LUGG01000043">
    <property type="protein sequence ID" value="OBZ65574.1"/>
    <property type="molecule type" value="Genomic_DNA"/>
</dbReference>
<evidence type="ECO:0000313" key="3">
    <source>
        <dbReference type="Proteomes" id="UP000092993"/>
    </source>
</evidence>
<dbReference type="AlphaFoldDB" id="A0A1C7LS06"/>
<reference evidence="2 3" key="1">
    <citation type="submission" date="2016-03" db="EMBL/GenBank/DDBJ databases">
        <title>Whole genome sequencing of Grifola frondosa 9006-11.</title>
        <authorList>
            <person name="Min B."/>
            <person name="Park H."/>
            <person name="Kim J.-G."/>
            <person name="Cho H."/>
            <person name="Oh Y.-L."/>
            <person name="Kong W.-S."/>
            <person name="Choi I.-G."/>
        </authorList>
    </citation>
    <scope>NUCLEOTIDE SEQUENCE [LARGE SCALE GENOMIC DNA]</scope>
    <source>
        <strain evidence="2 3">9006-11</strain>
    </source>
</reference>
<gene>
    <name evidence="2" type="ORF">A0H81_14458</name>
</gene>
<dbReference type="OMA" id="IAGPWIM"/>
<accession>A0A1C7LS06</accession>
<name>A0A1C7LS06_GRIFR</name>
<proteinExistence type="predicted"/>
<organism evidence="2 3">
    <name type="scientific">Grifola frondosa</name>
    <name type="common">Maitake</name>
    <name type="synonym">Polyporus frondosus</name>
    <dbReference type="NCBI Taxonomy" id="5627"/>
    <lineage>
        <taxon>Eukaryota</taxon>
        <taxon>Fungi</taxon>
        <taxon>Dikarya</taxon>
        <taxon>Basidiomycota</taxon>
        <taxon>Agaricomycotina</taxon>
        <taxon>Agaricomycetes</taxon>
        <taxon>Polyporales</taxon>
        <taxon>Grifolaceae</taxon>
        <taxon>Grifola</taxon>
    </lineage>
</organism>
<feature type="region of interest" description="Disordered" evidence="1">
    <location>
        <begin position="50"/>
        <end position="75"/>
    </location>
</feature>
<sequence length="444" mass="49137">MKHAEDLVLSFLFEVSRNDSIYNVQEAIWNARPEVVERRCDPAELVLYKLRPPEHPPTPSDYRKRQEAALSEHTQKLDGTSRVSDCFAEYDPDLLVPILIGVTYVRRGSVVEDHILAVKRGVLAREPSSAAQYVHLLSEQQKGPIKNGRPADQSGLPLAIYHPVFAKFKDLCADQNIRPSASENALAHQLFAVAASIYDDEDARFKGMQPTLEGLLNDAFDPETRVCNTRNTRCLLTETRSSGFALRAVVEVKNEIGTGLCDPSIEGGMYYRKYWVQPSMEPVLNACCCPSFVISVAGPWICVLGAVFVDHVIVQPLTEYISLGGEPDYERRVSAVARIFHLLSGCMHDLNMFYGPLEVSDTLISSRLFPCFTCYSSGGTEVRLVYEYALLGKAVFLALTQHGEAVVVKFTESYCKAAHLLLAEHGLAPPCGTANTLAATCTWS</sequence>
<keyword evidence="3" id="KW-1185">Reference proteome</keyword>